<feature type="signal peptide" evidence="3">
    <location>
        <begin position="1"/>
        <end position="25"/>
    </location>
</feature>
<keyword evidence="6" id="KW-1185">Reference proteome</keyword>
<dbReference type="RefSeq" id="WP_113982537.1">
    <property type="nucleotide sequence ID" value="NZ_QMEY01000009.1"/>
</dbReference>
<dbReference type="InterPro" id="IPR053145">
    <property type="entry name" value="AB_hydrolase_Est10"/>
</dbReference>
<feature type="transmembrane region" description="Helical" evidence="2">
    <location>
        <begin position="344"/>
        <end position="363"/>
    </location>
</feature>
<reference evidence="5 6" key="1">
    <citation type="submission" date="2018-06" db="EMBL/GenBank/DDBJ databases">
        <title>Sphaerisporangium craniellae sp. nov., isolated from a marine sponge in the South China Sea.</title>
        <authorList>
            <person name="Li L."/>
        </authorList>
    </citation>
    <scope>NUCLEOTIDE SEQUENCE [LARGE SCALE GENOMIC DNA]</scope>
    <source>
        <strain evidence="5 6">LHW63015</strain>
    </source>
</reference>
<proteinExistence type="predicted"/>
<comment type="caution">
    <text evidence="5">The sequence shown here is derived from an EMBL/GenBank/DDBJ whole genome shotgun (WGS) entry which is preliminary data.</text>
</comment>
<dbReference type="InterPro" id="IPR000383">
    <property type="entry name" value="Xaa-Pro-like_dom"/>
</dbReference>
<dbReference type="AlphaFoldDB" id="A0A366LVF4"/>
<keyword evidence="2" id="KW-0472">Membrane</keyword>
<feature type="region of interest" description="Disordered" evidence="1">
    <location>
        <begin position="292"/>
        <end position="335"/>
    </location>
</feature>
<dbReference type="Gene3D" id="3.40.50.1820">
    <property type="entry name" value="alpha/beta hydrolase"/>
    <property type="match status" value="1"/>
</dbReference>
<evidence type="ECO:0000256" key="3">
    <source>
        <dbReference type="SAM" id="SignalP"/>
    </source>
</evidence>
<feature type="region of interest" description="Disordered" evidence="1">
    <location>
        <begin position="249"/>
        <end position="274"/>
    </location>
</feature>
<dbReference type="InterPro" id="IPR029058">
    <property type="entry name" value="AB_hydrolase_fold"/>
</dbReference>
<evidence type="ECO:0000256" key="1">
    <source>
        <dbReference type="SAM" id="MobiDB-lite"/>
    </source>
</evidence>
<dbReference type="GO" id="GO:0052689">
    <property type="term" value="F:carboxylic ester hydrolase activity"/>
    <property type="evidence" value="ECO:0007669"/>
    <property type="project" value="TreeGrafter"/>
</dbReference>
<dbReference type="Pfam" id="PF02129">
    <property type="entry name" value="Peptidase_S15"/>
    <property type="match status" value="1"/>
</dbReference>
<feature type="chain" id="PRO_5016819558" evidence="3">
    <location>
        <begin position="26"/>
        <end position="476"/>
    </location>
</feature>
<feature type="transmembrane region" description="Helical" evidence="2">
    <location>
        <begin position="384"/>
        <end position="411"/>
    </location>
</feature>
<name>A0A366LVF4_9ACTN</name>
<keyword evidence="5" id="KW-0378">Hydrolase</keyword>
<dbReference type="EMBL" id="QMEY01000009">
    <property type="protein sequence ID" value="RBQ17935.1"/>
    <property type="molecule type" value="Genomic_DNA"/>
</dbReference>
<dbReference type="SUPFAM" id="SSF53474">
    <property type="entry name" value="alpha/beta-Hydrolases"/>
    <property type="match status" value="1"/>
</dbReference>
<dbReference type="PANTHER" id="PTHR43265:SF1">
    <property type="entry name" value="ESTERASE ESTD"/>
    <property type="match status" value="1"/>
</dbReference>
<feature type="transmembrane region" description="Helical" evidence="2">
    <location>
        <begin position="456"/>
        <end position="475"/>
    </location>
</feature>
<evidence type="ECO:0000259" key="4">
    <source>
        <dbReference type="Pfam" id="PF02129"/>
    </source>
</evidence>
<organism evidence="5 6">
    <name type="scientific">Spongiactinospora rosea</name>
    <dbReference type="NCBI Taxonomy" id="2248750"/>
    <lineage>
        <taxon>Bacteria</taxon>
        <taxon>Bacillati</taxon>
        <taxon>Actinomycetota</taxon>
        <taxon>Actinomycetes</taxon>
        <taxon>Streptosporangiales</taxon>
        <taxon>Streptosporangiaceae</taxon>
        <taxon>Spongiactinospora</taxon>
    </lineage>
</organism>
<sequence length="476" mass="50506">MLLPCKPALVVALLASLLTAPPAGAATTEVSFTGGGGVTLHGTIVAPARERGRAPGIVMVHGAGPVTRAEYRDEAEAYARRGIATLIYDKRTSGYSTVDRDYDTLADDALAAVHALRGRPEVNPEKVGIWGLSEGAWVAPLAAVRSPEVAFLVVAGAIGTTPARQQSWAYGQRLAHAGVQGSLVTTMRHRLIRFAQAAGLFAEAAHDPVASWERVRQPVLAVWGALDREAMPAESARIIRRALERGGNDHHTIRSIPGVRHNLNGTHDNGFDRPDLLPATYAELEATWIKSLPARQRPDTPPHRPATGAPPSEPTTWHKPPGPPDQAATGAPPSEPIAWYEAPGLQIAALLIFLVALLGHLAVAVGRGLRGRRGAAPGTRPARWFLIGLLTTVLGFLSYLGVQVVTGAYLIGPVILGRPLPWLALQLTAVATVAAAVRTALATWPARPADRARRALTLTAAAAFVPWTLYWGLIIP</sequence>
<dbReference type="PANTHER" id="PTHR43265">
    <property type="entry name" value="ESTERASE ESTD"/>
    <property type="match status" value="1"/>
</dbReference>
<accession>A0A366LVF4</accession>
<feature type="transmembrane region" description="Helical" evidence="2">
    <location>
        <begin position="423"/>
        <end position="444"/>
    </location>
</feature>
<keyword evidence="3" id="KW-0732">Signal</keyword>
<evidence type="ECO:0000313" key="6">
    <source>
        <dbReference type="Proteomes" id="UP000253303"/>
    </source>
</evidence>
<gene>
    <name evidence="5" type="ORF">DP939_21410</name>
</gene>
<keyword evidence="2" id="KW-1133">Transmembrane helix</keyword>
<feature type="domain" description="Xaa-Pro dipeptidyl-peptidase-like" evidence="4">
    <location>
        <begin position="37"/>
        <end position="193"/>
    </location>
</feature>
<keyword evidence="2" id="KW-0812">Transmembrane</keyword>
<evidence type="ECO:0000256" key="2">
    <source>
        <dbReference type="SAM" id="Phobius"/>
    </source>
</evidence>
<dbReference type="OrthoDB" id="9765647at2"/>
<protein>
    <submittedName>
        <fullName evidence="5">Alpha/beta hydrolase</fullName>
    </submittedName>
</protein>
<dbReference type="Proteomes" id="UP000253303">
    <property type="component" value="Unassembled WGS sequence"/>
</dbReference>
<evidence type="ECO:0000313" key="5">
    <source>
        <dbReference type="EMBL" id="RBQ17935.1"/>
    </source>
</evidence>